<dbReference type="InterPro" id="IPR053714">
    <property type="entry name" value="Iso_Racemase_Enz_sf"/>
</dbReference>
<protein>
    <submittedName>
        <fullName evidence="2">HyuE hydantoin racemase</fullName>
    </submittedName>
</protein>
<evidence type="ECO:0000313" key="2">
    <source>
        <dbReference type="EMBL" id="QRF65624.1"/>
    </source>
</evidence>
<dbReference type="Pfam" id="PF01177">
    <property type="entry name" value="Asp_Glu_race"/>
    <property type="match status" value="1"/>
</dbReference>
<name>A0ABX7F685_9RHOB</name>
<gene>
    <name evidence="2" type="ORF">GQA70_04415</name>
</gene>
<comment type="similarity">
    <text evidence="1">Belongs to the HyuE racemase family.</text>
</comment>
<dbReference type="InterPro" id="IPR052186">
    <property type="entry name" value="Hydantoin_racemase-like"/>
</dbReference>
<sequence>MRIAYINPNATTRMTGGIVAEAQAALPGPRILGFTNHDGPAAIQGRADGEAAVPGLLALIPEARAQGAEAIVIACFDDTGLAEAQAMAGCPVLGIGQASYVMAQLLGLRFSVITSLAVSVPVIEENIRQQGFSGNCASVRASGLPVLTIDAGAPETLDRIAAEIMAARDEDGARCAVLGCAGMAPLKGALSARTGMSLIDGVTASAHLARAALSHAAPRA</sequence>
<dbReference type="Gene3D" id="3.40.50.12500">
    <property type="match status" value="1"/>
</dbReference>
<dbReference type="Proteomes" id="UP000596387">
    <property type="component" value="Chromosome"/>
</dbReference>
<organism evidence="2 3">
    <name type="scientific">Ponticoccus alexandrii</name>
    <dbReference type="NCBI Taxonomy" id="1943633"/>
    <lineage>
        <taxon>Bacteria</taxon>
        <taxon>Pseudomonadati</taxon>
        <taxon>Pseudomonadota</taxon>
        <taxon>Alphaproteobacteria</taxon>
        <taxon>Rhodobacterales</taxon>
        <taxon>Roseobacteraceae</taxon>
        <taxon>Ponticoccus</taxon>
    </lineage>
</organism>
<dbReference type="PANTHER" id="PTHR28047">
    <property type="entry name" value="PROTEIN DCG1"/>
    <property type="match status" value="1"/>
</dbReference>
<dbReference type="InterPro" id="IPR015942">
    <property type="entry name" value="Asp/Glu/hydantoin_racemase"/>
</dbReference>
<dbReference type="RefSeq" id="WP_023849625.1">
    <property type="nucleotide sequence ID" value="NZ_CP047166.1"/>
</dbReference>
<reference evidence="2 3" key="1">
    <citation type="submission" date="2019-12" db="EMBL/GenBank/DDBJ databases">
        <title>Complete Genome Sequence of a Quorum-Sensing Bacterium,Rhodobacteraceae bacterium C31, Isolated from a marine microalgae symbiotic bacteria.</title>
        <authorList>
            <person name="Zhang Y."/>
        </authorList>
    </citation>
    <scope>NUCLEOTIDE SEQUENCE [LARGE SCALE GENOMIC DNA]</scope>
    <source>
        <strain evidence="2 3">C31</strain>
    </source>
</reference>
<proteinExistence type="inferred from homology"/>
<evidence type="ECO:0000313" key="3">
    <source>
        <dbReference type="Proteomes" id="UP000596387"/>
    </source>
</evidence>
<accession>A0ABX7F685</accession>
<evidence type="ECO:0000256" key="1">
    <source>
        <dbReference type="ARBA" id="ARBA00038414"/>
    </source>
</evidence>
<keyword evidence="3" id="KW-1185">Reference proteome</keyword>
<dbReference type="EMBL" id="CP047166">
    <property type="protein sequence ID" value="QRF65624.1"/>
    <property type="molecule type" value="Genomic_DNA"/>
</dbReference>
<dbReference type="PANTHER" id="PTHR28047:SF5">
    <property type="entry name" value="PROTEIN DCG1"/>
    <property type="match status" value="1"/>
</dbReference>